<dbReference type="SUPFAM" id="SSF117281">
    <property type="entry name" value="Kelch motif"/>
    <property type="match status" value="1"/>
</dbReference>
<dbReference type="SMART" id="SM00612">
    <property type="entry name" value="Kelch"/>
    <property type="match status" value="2"/>
</dbReference>
<dbReference type="EMBL" id="JASBNA010000099">
    <property type="protein sequence ID" value="KAK7676973.1"/>
    <property type="molecule type" value="Genomic_DNA"/>
</dbReference>
<evidence type="ECO:0000256" key="3">
    <source>
        <dbReference type="SAM" id="MobiDB-lite"/>
    </source>
</evidence>
<dbReference type="InterPro" id="IPR015915">
    <property type="entry name" value="Kelch-typ_b-propeller"/>
</dbReference>
<dbReference type="AlphaFoldDB" id="A0AAW0F8J7"/>
<feature type="region of interest" description="Disordered" evidence="3">
    <location>
        <begin position="1"/>
        <end position="190"/>
    </location>
</feature>
<evidence type="ECO:0000313" key="5">
    <source>
        <dbReference type="Proteomes" id="UP001385951"/>
    </source>
</evidence>
<dbReference type="Pfam" id="PF24681">
    <property type="entry name" value="Kelch_KLHDC2_KLHL20_DRC7"/>
    <property type="match status" value="2"/>
</dbReference>
<feature type="compositionally biased region" description="Low complexity" evidence="3">
    <location>
        <begin position="56"/>
        <end position="69"/>
    </location>
</feature>
<dbReference type="PANTHER" id="PTHR46093:SF18">
    <property type="entry name" value="FIBRONECTIN TYPE-III DOMAIN-CONTAINING PROTEIN"/>
    <property type="match status" value="1"/>
</dbReference>
<keyword evidence="5" id="KW-1185">Reference proteome</keyword>
<keyword evidence="2" id="KW-0677">Repeat</keyword>
<evidence type="ECO:0008006" key="6">
    <source>
        <dbReference type="Google" id="ProtNLM"/>
    </source>
</evidence>
<keyword evidence="1" id="KW-0880">Kelch repeat</keyword>
<name>A0AAW0F8J7_9APHY</name>
<evidence type="ECO:0000256" key="1">
    <source>
        <dbReference type="ARBA" id="ARBA00022441"/>
    </source>
</evidence>
<evidence type="ECO:0000256" key="2">
    <source>
        <dbReference type="ARBA" id="ARBA00022737"/>
    </source>
</evidence>
<accession>A0AAW0F8J7</accession>
<proteinExistence type="predicted"/>
<reference evidence="4 5" key="1">
    <citation type="submission" date="2022-09" db="EMBL/GenBank/DDBJ databases">
        <authorList>
            <person name="Palmer J.M."/>
        </authorList>
    </citation>
    <scope>NUCLEOTIDE SEQUENCE [LARGE SCALE GENOMIC DNA]</scope>
    <source>
        <strain evidence="4 5">DSM 7382</strain>
    </source>
</reference>
<dbReference type="PANTHER" id="PTHR46093">
    <property type="entry name" value="ACYL-COA-BINDING DOMAIN-CONTAINING PROTEIN 5"/>
    <property type="match status" value="1"/>
</dbReference>
<evidence type="ECO:0000313" key="4">
    <source>
        <dbReference type="EMBL" id="KAK7676973.1"/>
    </source>
</evidence>
<sequence length="519" mass="56535">MPSSALSADSPRVGNLSDVPEDSVLSPSRGSTRTTGNSPYMHPSLSTSSSTFKYPAATASTSSLASAVARQPMGPRNPGSIRAASTASLHTLDPGIGTPVTPTVGSSASSPTASVARKKKSTNSVRDPKGDRATDRTDRSERQDKRDRTDKGDEKESGAKDKKDGKKDGKNGKPPPGERTRNTPQLPHSYTIEPAAPTLMYWSRAPVFGLQLPKIRAHTVTLIDHIAWLFGGCDEMGCFKEMWWFNTETMEWLHPKTVGDIPPPCRAHTATLIDRRLVVFGGGEGAVYRNDVFVLDTLTRCWTKAVFPEGAPQPPPRRAHTAVLYKNKVWVFGGGNGSQALNDLWTLDVSVPVERMKWTQQATKGKAPVARGYHTANLVGNVMVIMGGSDGKECFSDIWCLNLDSLVWSMVKLDVVHRRLSHTATQVGSYLFIWGGHDGSAYTPDVLLFNLVSLTFETRTIAGKRPVPRGYHAAILADSRLFIFGGFNGNEVFDDVFLLDLAGAAYLPQVTSFRIDVEY</sequence>
<dbReference type="Proteomes" id="UP001385951">
    <property type="component" value="Unassembled WGS sequence"/>
</dbReference>
<comment type="caution">
    <text evidence="4">The sequence shown here is derived from an EMBL/GenBank/DDBJ whole genome shotgun (WGS) entry which is preliminary data.</text>
</comment>
<gene>
    <name evidence="4" type="ORF">QCA50_020091</name>
</gene>
<dbReference type="InterPro" id="IPR006652">
    <property type="entry name" value="Kelch_1"/>
</dbReference>
<dbReference type="Gene3D" id="2.120.10.80">
    <property type="entry name" value="Kelch-type beta propeller"/>
    <property type="match status" value="2"/>
</dbReference>
<feature type="compositionally biased region" description="Basic and acidic residues" evidence="3">
    <location>
        <begin position="126"/>
        <end position="181"/>
    </location>
</feature>
<feature type="compositionally biased region" description="Polar residues" evidence="3">
    <location>
        <begin position="100"/>
        <end position="113"/>
    </location>
</feature>
<feature type="compositionally biased region" description="Polar residues" evidence="3">
    <location>
        <begin position="25"/>
        <end position="52"/>
    </location>
</feature>
<organism evidence="4 5">
    <name type="scientific">Cerrena zonata</name>
    <dbReference type="NCBI Taxonomy" id="2478898"/>
    <lineage>
        <taxon>Eukaryota</taxon>
        <taxon>Fungi</taxon>
        <taxon>Dikarya</taxon>
        <taxon>Basidiomycota</taxon>
        <taxon>Agaricomycotina</taxon>
        <taxon>Agaricomycetes</taxon>
        <taxon>Polyporales</taxon>
        <taxon>Cerrenaceae</taxon>
        <taxon>Cerrena</taxon>
    </lineage>
</organism>
<protein>
    <recommendedName>
        <fullName evidence="6">Galactose oxidase</fullName>
    </recommendedName>
</protein>